<organism evidence="4 5">
    <name type="scientific">Thiorhodovibrio frisius</name>
    <dbReference type="NCBI Taxonomy" id="631362"/>
    <lineage>
        <taxon>Bacteria</taxon>
        <taxon>Pseudomonadati</taxon>
        <taxon>Pseudomonadota</taxon>
        <taxon>Gammaproteobacteria</taxon>
        <taxon>Chromatiales</taxon>
        <taxon>Chromatiaceae</taxon>
        <taxon>Thiorhodovibrio</taxon>
    </lineage>
</organism>
<dbReference type="PIRSF" id="PIRSF020967">
    <property type="entry name" value="UCP020967"/>
    <property type="match status" value="1"/>
</dbReference>
<gene>
    <name evidence="4" type="ORF">Thi970DRAFT_01832</name>
</gene>
<accession>H8Z2G1</accession>
<dbReference type="InterPro" id="IPR041688">
    <property type="entry name" value="PRTase_2"/>
</dbReference>
<feature type="domain" description="TRSP" evidence="2">
    <location>
        <begin position="250"/>
        <end position="360"/>
    </location>
</feature>
<dbReference type="InterPro" id="IPR022537">
    <property type="entry name" value="TRSP_dom"/>
</dbReference>
<reference evidence="4 5" key="2">
    <citation type="submission" date="2011-11" db="EMBL/GenBank/DDBJ databases">
        <authorList>
            <consortium name="US DOE Joint Genome Institute"/>
            <person name="Lucas S."/>
            <person name="Han J."/>
            <person name="Lapidus A."/>
            <person name="Cheng J.-F."/>
            <person name="Goodwin L."/>
            <person name="Pitluck S."/>
            <person name="Peters L."/>
            <person name="Ovchinnikova G."/>
            <person name="Zhang X."/>
            <person name="Detter J.C."/>
            <person name="Han C."/>
            <person name="Tapia R."/>
            <person name="Land M."/>
            <person name="Hauser L."/>
            <person name="Kyrpides N."/>
            <person name="Ivanova N."/>
            <person name="Pagani I."/>
            <person name="Vogl K."/>
            <person name="Liu Z."/>
            <person name="Overmann J."/>
            <person name="Frigaard N.-U."/>
            <person name="Bryant D."/>
            <person name="Woyke T."/>
        </authorList>
    </citation>
    <scope>NUCLEOTIDE SEQUENCE [LARGE SCALE GENOMIC DNA]</scope>
    <source>
        <strain evidence="4 5">970</strain>
    </source>
</reference>
<reference evidence="5" key="1">
    <citation type="submission" date="2011-06" db="EMBL/GenBank/DDBJ databases">
        <authorList>
            <consortium name="US DOE Joint Genome Institute (JGI-PGF)"/>
            <person name="Lucas S."/>
            <person name="Han J."/>
            <person name="Lapidus A."/>
            <person name="Cheng J.-F."/>
            <person name="Goodwin L."/>
            <person name="Pitluck S."/>
            <person name="Peters L."/>
            <person name="Land M.L."/>
            <person name="Hauser L."/>
            <person name="Vogl K."/>
            <person name="Liu Z."/>
            <person name="Overmann J."/>
            <person name="Frigaard N.-U."/>
            <person name="Bryant D.A."/>
            <person name="Woyke T.J."/>
        </authorList>
    </citation>
    <scope>NUCLEOTIDE SEQUENCE [LARGE SCALE GENOMIC DNA]</scope>
    <source>
        <strain evidence="5">970</strain>
    </source>
</reference>
<dbReference type="HOGENOM" id="CLU_048544_0_0_6"/>
<dbReference type="InterPro" id="IPR011214">
    <property type="entry name" value="UCP020967"/>
</dbReference>
<dbReference type="STRING" id="631362.Thi970DRAFT_01832"/>
<evidence type="ECO:0000313" key="4">
    <source>
        <dbReference type="EMBL" id="EIC21616.1"/>
    </source>
</evidence>
<dbReference type="AlphaFoldDB" id="H8Z2G1"/>
<proteinExistence type="predicted"/>
<dbReference type="OrthoDB" id="56827at2"/>
<dbReference type="Pfam" id="PF12500">
    <property type="entry name" value="TRSP"/>
    <property type="match status" value="1"/>
</dbReference>
<feature type="domain" description="Orotate phosphoribosyltransferase-like" evidence="3">
    <location>
        <begin position="27"/>
        <end position="216"/>
    </location>
</feature>
<evidence type="ECO:0000313" key="5">
    <source>
        <dbReference type="Proteomes" id="UP000002964"/>
    </source>
</evidence>
<dbReference type="Pfam" id="PF15609">
    <property type="entry name" value="PRTase_2"/>
    <property type="match status" value="1"/>
</dbReference>
<name>H8Z2G1_9GAMM</name>
<dbReference type="InterPro" id="IPR029057">
    <property type="entry name" value="PRTase-like"/>
</dbReference>
<evidence type="ECO:0008006" key="6">
    <source>
        <dbReference type="Google" id="ProtNLM"/>
    </source>
</evidence>
<evidence type="ECO:0000256" key="1">
    <source>
        <dbReference type="SAM" id="MobiDB-lite"/>
    </source>
</evidence>
<protein>
    <recommendedName>
        <fullName evidence="6">Phosphoribosyl transferase family protein</fullName>
    </recommendedName>
</protein>
<evidence type="ECO:0000259" key="3">
    <source>
        <dbReference type="Pfam" id="PF15609"/>
    </source>
</evidence>
<evidence type="ECO:0000259" key="2">
    <source>
        <dbReference type="Pfam" id="PF12500"/>
    </source>
</evidence>
<dbReference type="RefSeq" id="WP_009148201.1">
    <property type="nucleotide sequence ID" value="NZ_CP121471.1"/>
</dbReference>
<dbReference type="InterPro" id="IPR000836">
    <property type="entry name" value="PRTase_dom"/>
</dbReference>
<keyword evidence="5" id="KW-1185">Reference proteome</keyword>
<dbReference type="Proteomes" id="UP000002964">
    <property type="component" value="Unassembled WGS sequence"/>
</dbReference>
<sequence>MTEHHIELDTGVLRLQVRKARFPLDDLCGFAARDNPKRGFLFVSKVLGKHWPVTPSRMREIHAHLARRLELGPGPWLCIAMAETATGLGQGVFEALLEHKPDADALFVHSTRYHLPDWPRLEFQEPHCHAPQQLLYEPFDPHLRERFRTARELILIDDEISTGSTFCNLAAAYQRLNPNLERVHFVAITVFSGAESAPAWSRQLGLPVSTLSALEAELTFTPAASIATQLPPSAVGDNRRQPEQLANHSSGRLGVDTRLALPEADIQDLARDLAPGAKVLMLGTGEYMHLAYRIGLELEARGLETQVQATTRSPIRLGADIQRRLVFQDNYGEGIANYLYNVDPAAFDRIILCHETPIDDLSDLVHNLGPACMTYRHPDPLPA</sequence>
<feature type="region of interest" description="Disordered" evidence="1">
    <location>
        <begin position="230"/>
        <end position="249"/>
    </location>
</feature>
<dbReference type="EMBL" id="JH603169">
    <property type="protein sequence ID" value="EIC21616.1"/>
    <property type="molecule type" value="Genomic_DNA"/>
</dbReference>
<dbReference type="SUPFAM" id="SSF53271">
    <property type="entry name" value="PRTase-like"/>
    <property type="match status" value="1"/>
</dbReference>
<dbReference type="eggNOG" id="COG0503">
    <property type="taxonomic scope" value="Bacteria"/>
</dbReference>
<dbReference type="CDD" id="cd06223">
    <property type="entry name" value="PRTases_typeI"/>
    <property type="match status" value="1"/>
</dbReference>